<dbReference type="Pfam" id="PF01565">
    <property type="entry name" value="FAD_binding_4"/>
    <property type="match status" value="1"/>
</dbReference>
<gene>
    <name evidence="7" type="ORF">CC80DRAFT_543021</name>
</gene>
<organism evidence="7 8">
    <name type="scientific">Byssothecium circinans</name>
    <dbReference type="NCBI Taxonomy" id="147558"/>
    <lineage>
        <taxon>Eukaryota</taxon>
        <taxon>Fungi</taxon>
        <taxon>Dikarya</taxon>
        <taxon>Ascomycota</taxon>
        <taxon>Pezizomycotina</taxon>
        <taxon>Dothideomycetes</taxon>
        <taxon>Pleosporomycetidae</taxon>
        <taxon>Pleosporales</taxon>
        <taxon>Massarineae</taxon>
        <taxon>Massarinaceae</taxon>
        <taxon>Byssothecium</taxon>
    </lineage>
</organism>
<evidence type="ECO:0000256" key="3">
    <source>
        <dbReference type="ARBA" id="ARBA00022827"/>
    </source>
</evidence>
<keyword evidence="8" id="KW-1185">Reference proteome</keyword>
<evidence type="ECO:0000256" key="2">
    <source>
        <dbReference type="ARBA" id="ARBA00022630"/>
    </source>
</evidence>
<dbReference type="Proteomes" id="UP000800035">
    <property type="component" value="Unassembled WGS sequence"/>
</dbReference>
<dbReference type="InterPro" id="IPR050416">
    <property type="entry name" value="FAD-linked_Oxidoreductase"/>
</dbReference>
<dbReference type="AlphaFoldDB" id="A0A6A5UA96"/>
<evidence type="ECO:0000256" key="5">
    <source>
        <dbReference type="SAM" id="SignalP"/>
    </source>
</evidence>
<dbReference type="EMBL" id="ML976980">
    <property type="protein sequence ID" value="KAF1961658.1"/>
    <property type="molecule type" value="Genomic_DNA"/>
</dbReference>
<comment type="similarity">
    <text evidence="1">Belongs to the oxygen-dependent FAD-linked oxidoreductase family.</text>
</comment>
<evidence type="ECO:0000313" key="7">
    <source>
        <dbReference type="EMBL" id="KAF1961658.1"/>
    </source>
</evidence>
<evidence type="ECO:0000256" key="1">
    <source>
        <dbReference type="ARBA" id="ARBA00005466"/>
    </source>
</evidence>
<keyword evidence="3" id="KW-0274">FAD</keyword>
<dbReference type="InterPro" id="IPR006094">
    <property type="entry name" value="Oxid_FAD_bind_N"/>
</dbReference>
<feature type="domain" description="FAD-binding PCMH-type" evidence="6">
    <location>
        <begin position="71"/>
        <end position="248"/>
    </location>
</feature>
<dbReference type="GO" id="GO:0071949">
    <property type="term" value="F:FAD binding"/>
    <property type="evidence" value="ECO:0007669"/>
    <property type="project" value="InterPro"/>
</dbReference>
<accession>A0A6A5UA96</accession>
<dbReference type="SUPFAM" id="SSF56176">
    <property type="entry name" value="FAD-binding/transporter-associated domain-like"/>
    <property type="match status" value="1"/>
</dbReference>
<dbReference type="PANTHER" id="PTHR42973:SF13">
    <property type="entry name" value="FAD-BINDING PCMH-TYPE DOMAIN-CONTAINING PROTEIN"/>
    <property type="match status" value="1"/>
</dbReference>
<evidence type="ECO:0000313" key="8">
    <source>
        <dbReference type="Proteomes" id="UP000800035"/>
    </source>
</evidence>
<keyword evidence="4" id="KW-0560">Oxidoreductase</keyword>
<evidence type="ECO:0000256" key="4">
    <source>
        <dbReference type="ARBA" id="ARBA00023002"/>
    </source>
</evidence>
<evidence type="ECO:0000259" key="6">
    <source>
        <dbReference type="PROSITE" id="PS51387"/>
    </source>
</evidence>
<dbReference type="GO" id="GO:0016491">
    <property type="term" value="F:oxidoreductase activity"/>
    <property type="evidence" value="ECO:0007669"/>
    <property type="project" value="UniProtKB-KW"/>
</dbReference>
<dbReference type="OrthoDB" id="2151789at2759"/>
<sequence length="515" mass="55724">MVRSLVRWFSLLCLSQLANSAPLDLKDILDQLNATGACCTALQYFLPGKVVLPTDINYLSSQTSFWSGQEQSLHPTCIVIPTSTQDVSTAVTVLSTGYQASISGCKFAVRGGGHTPHAGAANIEGGVTIDMQSMNHVNLSDDRKSVSIGPGNRWGNVYGILDEQNLAMIGGRVSSVGAAGLLTGGGVSFFSGRYGFACNNIQSYEVVLGNGTVVTASSTQNPSLFRALKGGGNNFGIATRFDAKVYPQSSFWGGQITQPITNKEAYFDFMANFTRSATYDPYAALFSNFLWVEGAPSVLLQYTVYSNGEAAWPPPAFASLDAMPKLLTTVRKEKLSSFTNEISSESTATKGLQNAFVTTSIVNNPDVSAEYMSRAWELSDIAVKELVLVVGIAFTLTYQPLPQVLYSKDSSSNVLGLDRFRDDLINILFVVTWTLPTDNERVYARLQRLENDLVALAENRGIANEWLYLNYAAQWQKPIASYGTANVAFLKGVSKSYDPAGIFQNAVPGGFKLDI</sequence>
<dbReference type="InterPro" id="IPR016169">
    <property type="entry name" value="FAD-bd_PCMH_sub2"/>
</dbReference>
<name>A0A6A5UA96_9PLEO</name>
<dbReference type="PROSITE" id="PS51387">
    <property type="entry name" value="FAD_PCMH"/>
    <property type="match status" value="1"/>
</dbReference>
<keyword evidence="2" id="KW-0285">Flavoprotein</keyword>
<reference evidence="7" key="1">
    <citation type="journal article" date="2020" name="Stud. Mycol.">
        <title>101 Dothideomycetes genomes: a test case for predicting lifestyles and emergence of pathogens.</title>
        <authorList>
            <person name="Haridas S."/>
            <person name="Albert R."/>
            <person name="Binder M."/>
            <person name="Bloem J."/>
            <person name="Labutti K."/>
            <person name="Salamov A."/>
            <person name="Andreopoulos B."/>
            <person name="Baker S."/>
            <person name="Barry K."/>
            <person name="Bills G."/>
            <person name="Bluhm B."/>
            <person name="Cannon C."/>
            <person name="Castanera R."/>
            <person name="Culley D."/>
            <person name="Daum C."/>
            <person name="Ezra D."/>
            <person name="Gonzalez J."/>
            <person name="Henrissat B."/>
            <person name="Kuo A."/>
            <person name="Liang C."/>
            <person name="Lipzen A."/>
            <person name="Lutzoni F."/>
            <person name="Magnuson J."/>
            <person name="Mondo S."/>
            <person name="Nolan M."/>
            <person name="Ohm R."/>
            <person name="Pangilinan J."/>
            <person name="Park H.-J."/>
            <person name="Ramirez L."/>
            <person name="Alfaro M."/>
            <person name="Sun H."/>
            <person name="Tritt A."/>
            <person name="Yoshinaga Y."/>
            <person name="Zwiers L.-H."/>
            <person name="Turgeon B."/>
            <person name="Goodwin S."/>
            <person name="Spatafora J."/>
            <person name="Crous P."/>
            <person name="Grigoriev I."/>
        </authorList>
    </citation>
    <scope>NUCLEOTIDE SEQUENCE</scope>
    <source>
        <strain evidence="7">CBS 675.92</strain>
    </source>
</reference>
<dbReference type="Gene3D" id="3.30.465.10">
    <property type="match status" value="1"/>
</dbReference>
<feature type="signal peptide" evidence="5">
    <location>
        <begin position="1"/>
        <end position="20"/>
    </location>
</feature>
<feature type="chain" id="PRO_5025566731" evidence="5">
    <location>
        <begin position="21"/>
        <end position="515"/>
    </location>
</feature>
<proteinExistence type="inferred from homology"/>
<dbReference type="InterPro" id="IPR016166">
    <property type="entry name" value="FAD-bd_PCMH"/>
</dbReference>
<keyword evidence="5" id="KW-0732">Signal</keyword>
<dbReference type="PANTHER" id="PTHR42973">
    <property type="entry name" value="BINDING OXIDOREDUCTASE, PUTATIVE (AFU_ORTHOLOGUE AFUA_1G17690)-RELATED"/>
    <property type="match status" value="1"/>
</dbReference>
<protein>
    <submittedName>
        <fullName evidence="7">FAD-binding domain-containing protein</fullName>
    </submittedName>
</protein>
<dbReference type="InterPro" id="IPR036318">
    <property type="entry name" value="FAD-bd_PCMH-like_sf"/>
</dbReference>